<evidence type="ECO:0000313" key="5">
    <source>
        <dbReference type="Proteomes" id="UP000019464"/>
    </source>
</evidence>
<dbReference type="AlphaFoldDB" id="W9V7Y9"/>
<reference evidence="5" key="1">
    <citation type="submission" date="2012-11" db="EMBL/GenBank/DDBJ databases">
        <authorList>
            <person name="Singh A."/>
            <person name="Pinnaka A.K."/>
            <person name="Vaidya B."/>
        </authorList>
    </citation>
    <scope>NUCLEOTIDE SEQUENCE [LARGE SCALE GENOMIC DNA]</scope>
    <source>
        <strain evidence="5">AK23</strain>
    </source>
</reference>
<dbReference type="Proteomes" id="UP000019464">
    <property type="component" value="Unassembled WGS sequence"/>
</dbReference>
<proteinExistence type="inferred from homology"/>
<dbReference type="InterPro" id="IPR005814">
    <property type="entry name" value="Aminotrans_3"/>
</dbReference>
<dbReference type="Pfam" id="PF00202">
    <property type="entry name" value="Aminotran_3"/>
    <property type="match status" value="1"/>
</dbReference>
<dbReference type="GO" id="GO:0034386">
    <property type="term" value="F:4-aminobutyrate:2-oxoglutarate transaminase activity"/>
    <property type="evidence" value="ECO:0007669"/>
    <property type="project" value="UniProtKB-EC"/>
</dbReference>
<organism evidence="4 5">
    <name type="scientific">Nitrincola nitratireducens</name>
    <dbReference type="NCBI Taxonomy" id="1229521"/>
    <lineage>
        <taxon>Bacteria</taxon>
        <taxon>Pseudomonadati</taxon>
        <taxon>Pseudomonadota</taxon>
        <taxon>Gammaproteobacteria</taxon>
        <taxon>Oceanospirillales</taxon>
        <taxon>Oceanospirillaceae</taxon>
        <taxon>Nitrincola</taxon>
    </lineage>
</organism>
<dbReference type="PANTHER" id="PTHR11986:SF58">
    <property type="entry name" value="LEUCINE_METHIONINE RACEMASE"/>
    <property type="match status" value="1"/>
</dbReference>
<dbReference type="InterPro" id="IPR015422">
    <property type="entry name" value="PyrdxlP-dep_Trfase_small"/>
</dbReference>
<keyword evidence="5" id="KW-1185">Reference proteome</keyword>
<dbReference type="STRING" id="1229521.D791_00339"/>
<comment type="cofactor">
    <cofactor evidence="1">
        <name>pyridoxal 5'-phosphate</name>
        <dbReference type="ChEBI" id="CHEBI:597326"/>
    </cofactor>
</comment>
<accession>W9V7Y9</accession>
<evidence type="ECO:0000256" key="2">
    <source>
        <dbReference type="ARBA" id="ARBA00008954"/>
    </source>
</evidence>
<keyword evidence="3 4" id="KW-0032">Aminotransferase</keyword>
<dbReference type="SUPFAM" id="SSF53383">
    <property type="entry name" value="PLP-dependent transferases"/>
    <property type="match status" value="1"/>
</dbReference>
<dbReference type="PATRIC" id="fig|1229521.3.peg.350"/>
<gene>
    <name evidence="4" type="primary">gabT_1</name>
    <name evidence="4" type="ORF">D791_00339</name>
</gene>
<sequence>MLTESLNQLSVDYPVIAEVRGLGAMIAMELMKEGKPAPELTAALVAKAREKGLILISCGLYGNVVRILVPLTIPDAQLQEGIQIIKACFAELV</sequence>
<reference evidence="4 5" key="2">
    <citation type="journal article" date="2015" name="Syst. Appl. Microbiol.">
        <title>Nitrincola nitratireducens sp. nov. isolated from a haloalkaline crater lake.</title>
        <authorList>
            <person name="Singh A."/>
            <person name="Vaidya B."/>
            <person name="Tanuku N.R."/>
            <person name="Pinnaka A.K."/>
        </authorList>
    </citation>
    <scope>NUCLEOTIDE SEQUENCE [LARGE SCALE GENOMIC DNA]</scope>
    <source>
        <strain evidence="4 5">AK23</strain>
    </source>
</reference>
<dbReference type="EC" id="2.6.1.19" evidence="4"/>
<protein>
    <submittedName>
        <fullName evidence="4">4-aminobutyrate aminotransferase GabT</fullName>
        <ecNumber evidence="4">2.6.1.19</ecNumber>
    </submittedName>
</protein>
<name>W9V7Y9_9GAMM</name>
<dbReference type="PANTHER" id="PTHR11986">
    <property type="entry name" value="AMINOTRANSFERASE CLASS III"/>
    <property type="match status" value="1"/>
</dbReference>
<evidence type="ECO:0000256" key="1">
    <source>
        <dbReference type="ARBA" id="ARBA00001933"/>
    </source>
</evidence>
<dbReference type="GO" id="GO:0030170">
    <property type="term" value="F:pyridoxal phosphate binding"/>
    <property type="evidence" value="ECO:0007669"/>
    <property type="project" value="InterPro"/>
</dbReference>
<comment type="similarity">
    <text evidence="2">Belongs to the class-III pyridoxal-phosphate-dependent aminotransferase family.</text>
</comment>
<keyword evidence="4" id="KW-0808">Transferase</keyword>
<dbReference type="GO" id="GO:0042802">
    <property type="term" value="F:identical protein binding"/>
    <property type="evidence" value="ECO:0007669"/>
    <property type="project" value="TreeGrafter"/>
</dbReference>
<evidence type="ECO:0000256" key="3">
    <source>
        <dbReference type="ARBA" id="ARBA00022576"/>
    </source>
</evidence>
<dbReference type="EMBL" id="AONB01000001">
    <property type="protein sequence ID" value="EXJ12996.1"/>
    <property type="molecule type" value="Genomic_DNA"/>
</dbReference>
<comment type="caution">
    <text evidence="4">The sequence shown here is derived from an EMBL/GenBank/DDBJ whole genome shotgun (WGS) entry which is preliminary data.</text>
</comment>
<evidence type="ECO:0000313" key="4">
    <source>
        <dbReference type="EMBL" id="EXJ12996.1"/>
    </source>
</evidence>
<dbReference type="InterPro" id="IPR015424">
    <property type="entry name" value="PyrdxlP-dep_Trfase"/>
</dbReference>
<dbReference type="InterPro" id="IPR050103">
    <property type="entry name" value="Class-III_PLP-dep_AT"/>
</dbReference>
<dbReference type="Gene3D" id="3.90.1150.10">
    <property type="entry name" value="Aspartate Aminotransferase, domain 1"/>
    <property type="match status" value="1"/>
</dbReference>